<name>A0ABT8FA26_9ACTN</name>
<evidence type="ECO:0000259" key="1">
    <source>
        <dbReference type="PROSITE" id="PS50878"/>
    </source>
</evidence>
<dbReference type="InterPro" id="IPR051083">
    <property type="entry name" value="GrpII_Intron_Splice-Mob/Def"/>
</dbReference>
<dbReference type="InterPro" id="IPR000477">
    <property type="entry name" value="RT_dom"/>
</dbReference>
<protein>
    <submittedName>
        <fullName evidence="2">RNA-directed DNA polymerase</fullName>
    </submittedName>
</protein>
<evidence type="ECO:0000313" key="3">
    <source>
        <dbReference type="Proteomes" id="UP001168620"/>
    </source>
</evidence>
<organism evidence="2 3">
    <name type="scientific">Nocardioides oceani</name>
    <dbReference type="NCBI Taxonomy" id="3058369"/>
    <lineage>
        <taxon>Bacteria</taxon>
        <taxon>Bacillati</taxon>
        <taxon>Actinomycetota</taxon>
        <taxon>Actinomycetes</taxon>
        <taxon>Propionibacteriales</taxon>
        <taxon>Nocardioidaceae</taxon>
        <taxon>Nocardioides</taxon>
    </lineage>
</organism>
<dbReference type="EMBL" id="JAUHJQ010000001">
    <property type="protein sequence ID" value="MDN4171320.1"/>
    <property type="molecule type" value="Genomic_DNA"/>
</dbReference>
<keyword evidence="2" id="KW-0548">Nucleotidyltransferase</keyword>
<keyword evidence="3" id="KW-1185">Reference proteome</keyword>
<dbReference type="CDD" id="cd01646">
    <property type="entry name" value="RT_Bac_retron_I"/>
    <property type="match status" value="1"/>
</dbReference>
<sequence>MRLIERRVHSDLLVDLAEDLATRWVPDVLADVDLGEAVLDPRVAKEDVRLTDVPRVGGGVRRAPVLSGSALSALRSAVQPLREVSDEVLDPAVCGYRLGATGDVSYSEEYRRFRAFAEALSEQSSWVVVADVSNFFDSVSPHAVRLALRSDFESAIEPMVDLLLQFRRRGVAGLPAGYGDARLIANAVLAPVDRALGVPFTRWIDDYRIFTSTRAEADRVVQSLRNALGQLDMRLNDAKLEIMPTLEYRRTRHGVPLDSVYHPQDEPENAVSAALRSVFISAVSTGDRRRLRFVLPRLARELDPSAIDYAFAALHANSIDAPRLVHYLSAFASDDAVAARIRALASEPALSDWVLMRIVPLLCRIDLDEGAFSAIRKRATTTDSSLLWGLLIRTLAVHHHAPTLNFLTRPEGVQDSRAAAAALMDLGSEVPGWMRTAASEATIRALERRAGDGSGGAPLPKVESLL</sequence>
<comment type="caution">
    <text evidence="2">The sequence shown here is derived from an EMBL/GenBank/DDBJ whole genome shotgun (WGS) entry which is preliminary data.</text>
</comment>
<accession>A0ABT8FA26</accession>
<dbReference type="PANTHER" id="PTHR34047:SF8">
    <property type="entry name" value="PROTEIN YKFC"/>
    <property type="match status" value="1"/>
</dbReference>
<feature type="domain" description="Reverse transcriptase" evidence="1">
    <location>
        <begin position="1"/>
        <end position="257"/>
    </location>
</feature>
<dbReference type="Pfam" id="PF00078">
    <property type="entry name" value="RVT_1"/>
    <property type="match status" value="1"/>
</dbReference>
<reference evidence="2" key="1">
    <citation type="submission" date="2023-06" db="EMBL/GenBank/DDBJ databases">
        <title>Draft genome sequence of Nocardioides sp. SOB77.</title>
        <authorList>
            <person name="Zhang G."/>
        </authorList>
    </citation>
    <scope>NUCLEOTIDE SEQUENCE</scope>
    <source>
        <strain evidence="2">SOB77</strain>
    </source>
</reference>
<keyword evidence="2" id="KW-0695">RNA-directed DNA polymerase</keyword>
<dbReference type="PANTHER" id="PTHR34047">
    <property type="entry name" value="NUCLEAR INTRON MATURASE 1, MITOCHONDRIAL-RELATED"/>
    <property type="match status" value="1"/>
</dbReference>
<proteinExistence type="predicted"/>
<dbReference type="RefSeq" id="WP_300950250.1">
    <property type="nucleotide sequence ID" value="NZ_JAUHJQ010000001.1"/>
</dbReference>
<gene>
    <name evidence="2" type="ORF">QWY28_00025</name>
</gene>
<dbReference type="GO" id="GO:0003964">
    <property type="term" value="F:RNA-directed DNA polymerase activity"/>
    <property type="evidence" value="ECO:0007669"/>
    <property type="project" value="UniProtKB-KW"/>
</dbReference>
<evidence type="ECO:0000313" key="2">
    <source>
        <dbReference type="EMBL" id="MDN4171320.1"/>
    </source>
</evidence>
<dbReference type="Proteomes" id="UP001168620">
    <property type="component" value="Unassembled WGS sequence"/>
</dbReference>
<keyword evidence="2" id="KW-0808">Transferase</keyword>
<dbReference type="PROSITE" id="PS50878">
    <property type="entry name" value="RT_POL"/>
    <property type="match status" value="1"/>
</dbReference>